<feature type="transmembrane region" description="Helical" evidence="5">
    <location>
        <begin position="118"/>
        <end position="137"/>
    </location>
</feature>
<accession>A0A939T786</accession>
<keyword evidence="2 8" id="KW-0418">Kinase</keyword>
<dbReference type="Pfam" id="PF07730">
    <property type="entry name" value="HisKA_3"/>
    <property type="match status" value="1"/>
</dbReference>
<dbReference type="GO" id="GO:0000155">
    <property type="term" value="F:phosphorelay sensor kinase activity"/>
    <property type="evidence" value="ECO:0007669"/>
    <property type="project" value="InterPro"/>
</dbReference>
<feature type="domain" description="Histidine kinase/HSP90-like ATPase" evidence="6">
    <location>
        <begin position="315"/>
        <end position="407"/>
    </location>
</feature>
<organism evidence="8 9">
    <name type="scientific">Actinomadura barringtoniae</name>
    <dbReference type="NCBI Taxonomy" id="1427535"/>
    <lineage>
        <taxon>Bacteria</taxon>
        <taxon>Bacillati</taxon>
        <taxon>Actinomycetota</taxon>
        <taxon>Actinomycetes</taxon>
        <taxon>Streptosporangiales</taxon>
        <taxon>Thermomonosporaceae</taxon>
        <taxon>Actinomadura</taxon>
    </lineage>
</organism>
<dbReference type="Gene3D" id="1.20.5.1930">
    <property type="match status" value="1"/>
</dbReference>
<keyword evidence="1" id="KW-0808">Transferase</keyword>
<feature type="region of interest" description="Disordered" evidence="4">
    <location>
        <begin position="352"/>
        <end position="410"/>
    </location>
</feature>
<comment type="caution">
    <text evidence="8">The sequence shown here is derived from an EMBL/GenBank/DDBJ whole genome shotgun (WGS) entry which is preliminary data.</text>
</comment>
<reference evidence="8" key="1">
    <citation type="submission" date="2021-03" db="EMBL/GenBank/DDBJ databases">
        <authorList>
            <person name="Kanchanasin P."/>
            <person name="Saeng-In P."/>
            <person name="Phongsopitanun W."/>
            <person name="Yuki M."/>
            <person name="Kudo T."/>
            <person name="Ohkuma M."/>
            <person name="Tanasupawat S."/>
        </authorList>
    </citation>
    <scope>NUCLEOTIDE SEQUENCE</scope>
    <source>
        <strain evidence="8">GKU 128</strain>
    </source>
</reference>
<dbReference type="CDD" id="cd16917">
    <property type="entry name" value="HATPase_UhpB-NarQ-NarX-like"/>
    <property type="match status" value="1"/>
</dbReference>
<protein>
    <submittedName>
        <fullName evidence="8">Sensor histidine kinase</fullName>
    </submittedName>
</protein>
<dbReference type="RefSeq" id="WP_208259656.1">
    <property type="nucleotide sequence ID" value="NZ_JAGEOJ010000014.1"/>
</dbReference>
<evidence type="ECO:0000259" key="6">
    <source>
        <dbReference type="Pfam" id="PF02518"/>
    </source>
</evidence>
<evidence type="ECO:0000256" key="2">
    <source>
        <dbReference type="ARBA" id="ARBA00022777"/>
    </source>
</evidence>
<feature type="transmembrane region" description="Helical" evidence="5">
    <location>
        <begin position="171"/>
        <end position="192"/>
    </location>
</feature>
<evidence type="ECO:0000256" key="4">
    <source>
        <dbReference type="SAM" id="MobiDB-lite"/>
    </source>
</evidence>
<evidence type="ECO:0000256" key="1">
    <source>
        <dbReference type="ARBA" id="ARBA00022679"/>
    </source>
</evidence>
<evidence type="ECO:0000256" key="5">
    <source>
        <dbReference type="SAM" id="Phobius"/>
    </source>
</evidence>
<feature type="transmembrane region" description="Helical" evidence="5">
    <location>
        <begin position="91"/>
        <end position="112"/>
    </location>
</feature>
<evidence type="ECO:0000313" key="8">
    <source>
        <dbReference type="EMBL" id="MBO2451749.1"/>
    </source>
</evidence>
<keyword evidence="5" id="KW-0472">Membrane</keyword>
<feature type="transmembrane region" description="Helical" evidence="5">
    <location>
        <begin position="63"/>
        <end position="84"/>
    </location>
</feature>
<dbReference type="GO" id="GO:0046983">
    <property type="term" value="F:protein dimerization activity"/>
    <property type="evidence" value="ECO:0007669"/>
    <property type="project" value="InterPro"/>
</dbReference>
<feature type="transmembrane region" description="Helical" evidence="5">
    <location>
        <begin position="144"/>
        <end position="165"/>
    </location>
</feature>
<keyword evidence="9" id="KW-1185">Reference proteome</keyword>
<dbReference type="SUPFAM" id="SSF55874">
    <property type="entry name" value="ATPase domain of HSP90 chaperone/DNA topoisomerase II/histidine kinase"/>
    <property type="match status" value="1"/>
</dbReference>
<name>A0A939T786_9ACTN</name>
<dbReference type="Pfam" id="PF02518">
    <property type="entry name" value="HATPase_c"/>
    <property type="match status" value="1"/>
</dbReference>
<proteinExistence type="predicted"/>
<dbReference type="InterPro" id="IPR011712">
    <property type="entry name" value="Sig_transdc_His_kin_sub3_dim/P"/>
</dbReference>
<dbReference type="Proteomes" id="UP000669179">
    <property type="component" value="Unassembled WGS sequence"/>
</dbReference>
<evidence type="ECO:0000259" key="7">
    <source>
        <dbReference type="Pfam" id="PF07730"/>
    </source>
</evidence>
<evidence type="ECO:0000256" key="3">
    <source>
        <dbReference type="ARBA" id="ARBA00023012"/>
    </source>
</evidence>
<gene>
    <name evidence="8" type="ORF">J4573_31990</name>
</gene>
<dbReference type="AlphaFoldDB" id="A0A939T786"/>
<feature type="compositionally biased region" description="Gly residues" evidence="4">
    <location>
        <begin position="365"/>
        <end position="374"/>
    </location>
</feature>
<sequence>MRRRVRPPVDGVRPLVESMKGNGVPRRPNVDLERIDRSGPHSGALCFWTFLLLIPLAQNHGRYPVWVAVPPLVVIAVLYCATVITSFDARVPLRVAIGLFLAMGAAVVAFTVGFRGGYAIFPLLGLASGVVSGHVGARVDGPDFPLLALVGTPTVLSVLVPLLNGEEGSSVFGYASGTATAALVTSIVIRLFGVIGMLREAREELAEAAVEQERLRFSRDLHDLLGHTLSIMVVKSQAVRLIAERDPKVAAEQAADIENIGREALGEVRLAVTGYRGRGLPGELDAARTALADAGIEVSVRRDNLALLPGPDAALGWAVREGVTNVIRHSGAAHCEITLRRADDEIVLEVRDDGTGGPPDVPGGLSIGPGGHGLNGLKERMAAAGGTVTAAPSPAGGFTLRVSVPAEPPE</sequence>
<dbReference type="InterPro" id="IPR036890">
    <property type="entry name" value="HATPase_C_sf"/>
</dbReference>
<dbReference type="Gene3D" id="3.30.565.10">
    <property type="entry name" value="Histidine kinase-like ATPase, C-terminal domain"/>
    <property type="match status" value="1"/>
</dbReference>
<evidence type="ECO:0000313" key="9">
    <source>
        <dbReference type="Proteomes" id="UP000669179"/>
    </source>
</evidence>
<dbReference type="EMBL" id="JAGEOJ010000014">
    <property type="protein sequence ID" value="MBO2451749.1"/>
    <property type="molecule type" value="Genomic_DNA"/>
</dbReference>
<keyword evidence="5" id="KW-1133">Transmembrane helix</keyword>
<feature type="domain" description="Signal transduction histidine kinase subgroup 3 dimerisation and phosphoacceptor" evidence="7">
    <location>
        <begin position="213"/>
        <end position="278"/>
    </location>
</feature>
<keyword evidence="5" id="KW-0812">Transmembrane</keyword>
<dbReference type="PANTHER" id="PTHR24421:SF63">
    <property type="entry name" value="SENSOR HISTIDINE KINASE DESK"/>
    <property type="match status" value="1"/>
</dbReference>
<dbReference type="InterPro" id="IPR003594">
    <property type="entry name" value="HATPase_dom"/>
</dbReference>
<dbReference type="InterPro" id="IPR050482">
    <property type="entry name" value="Sensor_HK_TwoCompSys"/>
</dbReference>
<dbReference type="GO" id="GO:0016020">
    <property type="term" value="C:membrane"/>
    <property type="evidence" value="ECO:0007669"/>
    <property type="project" value="InterPro"/>
</dbReference>
<keyword evidence="3" id="KW-0902">Two-component regulatory system</keyword>
<dbReference type="PANTHER" id="PTHR24421">
    <property type="entry name" value="NITRATE/NITRITE SENSOR PROTEIN NARX-RELATED"/>
    <property type="match status" value="1"/>
</dbReference>